<accession>A0AA41WD74</accession>
<sequence length="266" mass="29903">MFSRSPQSGLDPQRAAAVELSLVIPAYNEEARLPATLETVVTYLSSQPYSWEVIIADDGSEDRTPLIAADWSRREGRVRHLRLPHQGKAVAVREAILASRGRIVIFTDADLSTPIEYLEPASALLHDGWDIVIGSREGAEARRIGEPLHRHLMGRVFNRIVQLLALPGVQDTQCGFKGFRADVARDLFSRSRLYHNGARPVRGPLVTGFDVEILYLARRRGYRLAVLPVVWRHVEGSKVRPGIDALIMLRDVVMVRLNSLRGRYDR</sequence>
<dbReference type="EMBL" id="JAMSLR010000001">
    <property type="protein sequence ID" value="MCM8747875.1"/>
    <property type="molecule type" value="Genomic_DNA"/>
</dbReference>
<evidence type="ECO:0000256" key="7">
    <source>
        <dbReference type="ARBA" id="ARBA00022692"/>
    </source>
</evidence>
<keyword evidence="10" id="KW-1133">Transmembrane helix</keyword>
<protein>
    <recommendedName>
        <fullName evidence="4">dolichyl-phosphate beta-glucosyltransferase</fullName>
        <ecNumber evidence="4">2.4.1.117</ecNumber>
    </recommendedName>
</protein>
<evidence type="ECO:0000256" key="4">
    <source>
        <dbReference type="ARBA" id="ARBA00012583"/>
    </source>
</evidence>
<dbReference type="Pfam" id="PF00535">
    <property type="entry name" value="Glycos_transf_2"/>
    <property type="match status" value="1"/>
</dbReference>
<comment type="similarity">
    <text evidence="3">Belongs to the glycosyltransferase 2 family.</text>
</comment>
<dbReference type="InterPro" id="IPR001173">
    <property type="entry name" value="Glyco_trans_2-like"/>
</dbReference>
<reference evidence="14" key="1">
    <citation type="submission" date="2022-06" db="EMBL/GenBank/DDBJ databases">
        <title>CFH 74404 Thermomicrobiaceae sp.</title>
        <authorList>
            <person name="Ming H."/>
            <person name="Li W.-J."/>
            <person name="Zhao Z."/>
        </authorList>
    </citation>
    <scope>NUCLEOTIDE SEQUENCE</scope>
    <source>
        <strain evidence="14">CFH 74404</strain>
    </source>
</reference>
<dbReference type="EC" id="2.4.1.117" evidence="4"/>
<evidence type="ECO:0000256" key="3">
    <source>
        <dbReference type="ARBA" id="ARBA00006739"/>
    </source>
</evidence>
<evidence type="ECO:0000256" key="1">
    <source>
        <dbReference type="ARBA" id="ARBA00004389"/>
    </source>
</evidence>
<dbReference type="PANTHER" id="PTHR10859">
    <property type="entry name" value="GLYCOSYL TRANSFERASE"/>
    <property type="match status" value="1"/>
</dbReference>
<evidence type="ECO:0000256" key="6">
    <source>
        <dbReference type="ARBA" id="ARBA00022679"/>
    </source>
</evidence>
<keyword evidence="9" id="KW-0735">Signal-anchor</keyword>
<dbReference type="Proteomes" id="UP001165306">
    <property type="component" value="Unassembled WGS sequence"/>
</dbReference>
<keyword evidence="7" id="KW-0812">Transmembrane</keyword>
<evidence type="ECO:0000313" key="14">
    <source>
        <dbReference type="EMBL" id="MCM8747875.1"/>
    </source>
</evidence>
<dbReference type="SUPFAM" id="SSF53448">
    <property type="entry name" value="Nucleotide-diphospho-sugar transferases"/>
    <property type="match status" value="1"/>
</dbReference>
<comment type="subcellular location">
    <subcellularLocation>
        <location evidence="1">Endoplasmic reticulum membrane</location>
        <topology evidence="1">Single-pass membrane protein</topology>
    </subcellularLocation>
</comment>
<evidence type="ECO:0000256" key="10">
    <source>
        <dbReference type="ARBA" id="ARBA00022989"/>
    </source>
</evidence>
<dbReference type="GO" id="GO:0006487">
    <property type="term" value="P:protein N-linked glycosylation"/>
    <property type="evidence" value="ECO:0007669"/>
    <property type="project" value="TreeGrafter"/>
</dbReference>
<evidence type="ECO:0000256" key="11">
    <source>
        <dbReference type="ARBA" id="ARBA00023136"/>
    </source>
</evidence>
<evidence type="ECO:0000313" key="15">
    <source>
        <dbReference type="Proteomes" id="UP001165306"/>
    </source>
</evidence>
<evidence type="ECO:0000259" key="13">
    <source>
        <dbReference type="Pfam" id="PF00535"/>
    </source>
</evidence>
<evidence type="ECO:0000256" key="8">
    <source>
        <dbReference type="ARBA" id="ARBA00022824"/>
    </source>
</evidence>
<dbReference type="PANTHER" id="PTHR10859:SF91">
    <property type="entry name" value="DOLICHYL-PHOSPHATE BETA-GLUCOSYLTRANSFERASE"/>
    <property type="match status" value="1"/>
</dbReference>
<evidence type="ECO:0000256" key="12">
    <source>
        <dbReference type="ARBA" id="ARBA00045097"/>
    </source>
</evidence>
<proteinExistence type="inferred from homology"/>
<dbReference type="Gene3D" id="3.90.550.10">
    <property type="entry name" value="Spore Coat Polysaccharide Biosynthesis Protein SpsA, Chain A"/>
    <property type="match status" value="1"/>
</dbReference>
<gene>
    <name evidence="14" type="ORF">NET02_01800</name>
</gene>
<dbReference type="AlphaFoldDB" id="A0AA41WD74"/>
<feature type="domain" description="Glycosyltransferase 2-like" evidence="13">
    <location>
        <begin position="21"/>
        <end position="188"/>
    </location>
</feature>
<dbReference type="GO" id="GO:0004581">
    <property type="term" value="F:dolichyl-phosphate beta-glucosyltransferase activity"/>
    <property type="evidence" value="ECO:0007669"/>
    <property type="project" value="UniProtKB-EC"/>
</dbReference>
<keyword evidence="15" id="KW-1185">Reference proteome</keyword>
<dbReference type="InterPro" id="IPR035518">
    <property type="entry name" value="DPG_synthase"/>
</dbReference>
<dbReference type="CDD" id="cd04188">
    <property type="entry name" value="DPG_synthase"/>
    <property type="match status" value="1"/>
</dbReference>
<evidence type="ECO:0000256" key="5">
    <source>
        <dbReference type="ARBA" id="ARBA00022676"/>
    </source>
</evidence>
<name>A0AA41WD74_9BACT</name>
<evidence type="ECO:0000256" key="2">
    <source>
        <dbReference type="ARBA" id="ARBA00004922"/>
    </source>
</evidence>
<dbReference type="RefSeq" id="WP_284055657.1">
    <property type="nucleotide sequence ID" value="NZ_JAMSLR010000001.1"/>
</dbReference>
<organism evidence="14 15">
    <name type="scientific">Thermalbibacter longus</name>
    <dbReference type="NCBI Taxonomy" id="2951981"/>
    <lineage>
        <taxon>Bacteria</taxon>
        <taxon>Pseudomonadati</taxon>
        <taxon>Thermomicrobiota</taxon>
        <taxon>Thermomicrobia</taxon>
        <taxon>Thermomicrobiales</taxon>
        <taxon>Thermomicrobiaceae</taxon>
        <taxon>Thermalbibacter</taxon>
    </lineage>
</organism>
<keyword evidence="11" id="KW-0472">Membrane</keyword>
<keyword evidence="6" id="KW-0808">Transferase</keyword>
<comment type="pathway">
    <text evidence="2">Protein modification; protein glycosylation.</text>
</comment>
<keyword evidence="8" id="KW-0256">Endoplasmic reticulum</keyword>
<comment type="catalytic activity">
    <reaction evidence="12">
        <text>a di-trans,poly-cis-dolichyl phosphate + UDP-alpha-D-glucose = a di-trans,poly-cis-dolichyl beta-D-glucosyl phosphate + UDP</text>
        <dbReference type="Rhea" id="RHEA:15401"/>
        <dbReference type="Rhea" id="RHEA-COMP:19498"/>
        <dbReference type="Rhea" id="RHEA-COMP:19502"/>
        <dbReference type="ChEBI" id="CHEBI:57525"/>
        <dbReference type="ChEBI" id="CHEBI:57683"/>
        <dbReference type="ChEBI" id="CHEBI:58223"/>
        <dbReference type="ChEBI" id="CHEBI:58885"/>
        <dbReference type="EC" id="2.4.1.117"/>
    </reaction>
    <physiologicalReaction direction="left-to-right" evidence="12">
        <dbReference type="Rhea" id="RHEA:15402"/>
    </physiologicalReaction>
</comment>
<dbReference type="InterPro" id="IPR029044">
    <property type="entry name" value="Nucleotide-diphossugar_trans"/>
</dbReference>
<comment type="caution">
    <text evidence="14">The sequence shown here is derived from an EMBL/GenBank/DDBJ whole genome shotgun (WGS) entry which is preliminary data.</text>
</comment>
<keyword evidence="5" id="KW-0328">Glycosyltransferase</keyword>
<evidence type="ECO:0000256" key="9">
    <source>
        <dbReference type="ARBA" id="ARBA00022968"/>
    </source>
</evidence>